<gene>
    <name evidence="2" type="ORF">FU839_15410</name>
</gene>
<proteinExistence type="predicted"/>
<evidence type="ECO:0000313" key="2">
    <source>
        <dbReference type="EMBL" id="TXK79280.1"/>
    </source>
</evidence>
<keyword evidence="1" id="KW-0472">Membrane</keyword>
<dbReference type="OrthoDB" id="9935342at2"/>
<dbReference type="AlphaFoldDB" id="A0A5C8LVV2"/>
<comment type="caution">
    <text evidence="2">The sequence shown here is derived from an EMBL/GenBank/DDBJ whole genome shotgun (WGS) entry which is preliminary data.</text>
</comment>
<sequence>MRELTSEQVEQVSGGAMPESAAAFGLALVIGNASFGSGFGLVSAGLAFASAPLAVSAMLGLAFYSGYRLFKY</sequence>
<keyword evidence="1" id="KW-0812">Transmembrane</keyword>
<feature type="transmembrane region" description="Helical" evidence="1">
    <location>
        <begin position="21"/>
        <end position="41"/>
    </location>
</feature>
<accession>A0A5C8LVV2</accession>
<keyword evidence="3" id="KW-1185">Reference proteome</keyword>
<keyword evidence="1" id="KW-1133">Transmembrane helix</keyword>
<dbReference type="EMBL" id="VRLR01000011">
    <property type="protein sequence ID" value="TXK79280.1"/>
    <property type="molecule type" value="Genomic_DNA"/>
</dbReference>
<evidence type="ECO:0000256" key="1">
    <source>
        <dbReference type="SAM" id="Phobius"/>
    </source>
</evidence>
<name>A0A5C8LVV2_9GAMM</name>
<dbReference type="RefSeq" id="WP_147905071.1">
    <property type="nucleotide sequence ID" value="NZ_BAAAGC010000011.1"/>
</dbReference>
<dbReference type="Proteomes" id="UP000321814">
    <property type="component" value="Unassembled WGS sequence"/>
</dbReference>
<organism evidence="2 3">
    <name type="scientific">Rheinheimera tangshanensis</name>
    <dbReference type="NCBI Taxonomy" id="400153"/>
    <lineage>
        <taxon>Bacteria</taxon>
        <taxon>Pseudomonadati</taxon>
        <taxon>Pseudomonadota</taxon>
        <taxon>Gammaproteobacteria</taxon>
        <taxon>Chromatiales</taxon>
        <taxon>Chromatiaceae</taxon>
        <taxon>Rheinheimera</taxon>
    </lineage>
</organism>
<protein>
    <submittedName>
        <fullName evidence="2">Uncharacterized protein</fullName>
    </submittedName>
</protein>
<feature type="transmembrane region" description="Helical" evidence="1">
    <location>
        <begin position="47"/>
        <end position="67"/>
    </location>
</feature>
<reference evidence="2 3" key="1">
    <citation type="submission" date="2019-08" db="EMBL/GenBank/DDBJ databases">
        <title>Draft genome analysis of Rheinheimera tangshanensis isolated from the roots of fresh rice plants (Oryza sativa).</title>
        <authorList>
            <person name="Yu Q."/>
            <person name="Qi Y."/>
            <person name="Zhang H."/>
            <person name="Pu J."/>
        </authorList>
    </citation>
    <scope>NUCLEOTIDE SEQUENCE [LARGE SCALE GENOMIC DNA]</scope>
    <source>
        <strain evidence="2 3">JA3-B52</strain>
    </source>
</reference>
<evidence type="ECO:0000313" key="3">
    <source>
        <dbReference type="Proteomes" id="UP000321814"/>
    </source>
</evidence>